<sequence length="187" mass="20966">MTVMMAQDPQNLSSQLVLASLQVPPSCSRRDKESLCREIARSSSENHSVSLEGRSARENEHFEDDDDDYDDARKAVRKAKRSIGSHLISSHLIHFHSPASVRTGPKPLAASVHSDAVLFVSPSMFTHAGPRMSICSLWVYEDRSRMCAISASFDAEANYLHRFEFFFPPRLSRSSPVHAQAIHSFIH</sequence>
<gene>
    <name evidence="2" type="ORF">MARPO_0022s0140</name>
</gene>
<organism evidence="2 3">
    <name type="scientific">Marchantia polymorpha</name>
    <name type="common">Common liverwort</name>
    <name type="synonym">Marchantia aquatica</name>
    <dbReference type="NCBI Taxonomy" id="3197"/>
    <lineage>
        <taxon>Eukaryota</taxon>
        <taxon>Viridiplantae</taxon>
        <taxon>Streptophyta</taxon>
        <taxon>Embryophyta</taxon>
        <taxon>Marchantiophyta</taxon>
        <taxon>Marchantiopsida</taxon>
        <taxon>Marchantiidae</taxon>
        <taxon>Marchantiales</taxon>
        <taxon>Marchantiaceae</taxon>
        <taxon>Marchantia</taxon>
    </lineage>
</organism>
<protein>
    <submittedName>
        <fullName evidence="2">Uncharacterized protein</fullName>
    </submittedName>
</protein>
<reference evidence="3" key="1">
    <citation type="journal article" date="2017" name="Cell">
        <title>Insights into land plant evolution garnered from the Marchantia polymorpha genome.</title>
        <authorList>
            <person name="Bowman J.L."/>
            <person name="Kohchi T."/>
            <person name="Yamato K.T."/>
            <person name="Jenkins J."/>
            <person name="Shu S."/>
            <person name="Ishizaki K."/>
            <person name="Yamaoka S."/>
            <person name="Nishihama R."/>
            <person name="Nakamura Y."/>
            <person name="Berger F."/>
            <person name="Adam C."/>
            <person name="Aki S.S."/>
            <person name="Althoff F."/>
            <person name="Araki T."/>
            <person name="Arteaga-Vazquez M.A."/>
            <person name="Balasubrmanian S."/>
            <person name="Barry K."/>
            <person name="Bauer D."/>
            <person name="Boehm C.R."/>
            <person name="Briginshaw L."/>
            <person name="Caballero-Perez J."/>
            <person name="Catarino B."/>
            <person name="Chen F."/>
            <person name="Chiyoda S."/>
            <person name="Chovatia M."/>
            <person name="Davies K.M."/>
            <person name="Delmans M."/>
            <person name="Demura T."/>
            <person name="Dierschke T."/>
            <person name="Dolan L."/>
            <person name="Dorantes-Acosta A.E."/>
            <person name="Eklund D.M."/>
            <person name="Florent S.N."/>
            <person name="Flores-Sandoval E."/>
            <person name="Fujiyama A."/>
            <person name="Fukuzawa H."/>
            <person name="Galik B."/>
            <person name="Grimanelli D."/>
            <person name="Grimwood J."/>
            <person name="Grossniklaus U."/>
            <person name="Hamada T."/>
            <person name="Haseloff J."/>
            <person name="Hetherington A.J."/>
            <person name="Higo A."/>
            <person name="Hirakawa Y."/>
            <person name="Hundley H.N."/>
            <person name="Ikeda Y."/>
            <person name="Inoue K."/>
            <person name="Inoue S.I."/>
            <person name="Ishida S."/>
            <person name="Jia Q."/>
            <person name="Kakita M."/>
            <person name="Kanazawa T."/>
            <person name="Kawai Y."/>
            <person name="Kawashima T."/>
            <person name="Kennedy M."/>
            <person name="Kinose K."/>
            <person name="Kinoshita T."/>
            <person name="Kohara Y."/>
            <person name="Koide E."/>
            <person name="Komatsu K."/>
            <person name="Kopischke S."/>
            <person name="Kubo M."/>
            <person name="Kyozuka J."/>
            <person name="Lagercrantz U."/>
            <person name="Lin S.S."/>
            <person name="Lindquist E."/>
            <person name="Lipzen A.M."/>
            <person name="Lu C.W."/>
            <person name="De Luna E."/>
            <person name="Martienssen R.A."/>
            <person name="Minamino N."/>
            <person name="Mizutani M."/>
            <person name="Mizutani M."/>
            <person name="Mochizuki N."/>
            <person name="Monte I."/>
            <person name="Mosher R."/>
            <person name="Nagasaki H."/>
            <person name="Nakagami H."/>
            <person name="Naramoto S."/>
            <person name="Nishitani K."/>
            <person name="Ohtani M."/>
            <person name="Okamoto T."/>
            <person name="Okumura M."/>
            <person name="Phillips J."/>
            <person name="Pollak B."/>
            <person name="Reinders A."/>
            <person name="Rovekamp M."/>
            <person name="Sano R."/>
            <person name="Sawa S."/>
            <person name="Schmid M.W."/>
            <person name="Shirakawa M."/>
            <person name="Solano R."/>
            <person name="Spunde A."/>
            <person name="Suetsugu N."/>
            <person name="Sugano S."/>
            <person name="Sugiyama A."/>
            <person name="Sun R."/>
            <person name="Suzuki Y."/>
            <person name="Takenaka M."/>
            <person name="Takezawa D."/>
            <person name="Tomogane H."/>
            <person name="Tsuzuki M."/>
            <person name="Ueda T."/>
            <person name="Umeda M."/>
            <person name="Ward J.M."/>
            <person name="Watanabe Y."/>
            <person name="Yazaki K."/>
            <person name="Yokoyama R."/>
            <person name="Yoshitake Y."/>
            <person name="Yotsui I."/>
            <person name="Zachgo S."/>
            <person name="Schmutz J."/>
        </authorList>
    </citation>
    <scope>NUCLEOTIDE SEQUENCE [LARGE SCALE GENOMIC DNA]</scope>
    <source>
        <strain evidence="3">Tak-1</strain>
    </source>
</reference>
<evidence type="ECO:0000256" key="1">
    <source>
        <dbReference type="SAM" id="MobiDB-lite"/>
    </source>
</evidence>
<evidence type="ECO:0000313" key="2">
    <source>
        <dbReference type="EMBL" id="PTQ44047.1"/>
    </source>
</evidence>
<keyword evidence="3" id="KW-1185">Reference proteome</keyword>
<evidence type="ECO:0000313" key="3">
    <source>
        <dbReference type="Proteomes" id="UP000244005"/>
    </source>
</evidence>
<feature type="region of interest" description="Disordered" evidence="1">
    <location>
        <begin position="38"/>
        <end position="68"/>
    </location>
</feature>
<name>A0A2R6XD53_MARPO</name>
<accession>A0A2R6XD53</accession>
<dbReference type="AlphaFoldDB" id="A0A2R6XD53"/>
<proteinExistence type="predicted"/>
<dbReference type="EMBL" id="KZ772694">
    <property type="protein sequence ID" value="PTQ44047.1"/>
    <property type="molecule type" value="Genomic_DNA"/>
</dbReference>
<dbReference type="Gramene" id="Mp3g03910.1">
    <property type="protein sequence ID" value="Mp3g03910.1.cds1"/>
    <property type="gene ID" value="Mp3g03910"/>
</dbReference>
<dbReference type="Proteomes" id="UP000244005">
    <property type="component" value="Unassembled WGS sequence"/>
</dbReference>